<dbReference type="Proteomes" id="UP000092461">
    <property type="component" value="Unassembled WGS sequence"/>
</dbReference>
<keyword evidence="4" id="KW-1185">Reference proteome</keyword>
<dbReference type="GO" id="GO:0005886">
    <property type="term" value="C:plasma membrane"/>
    <property type="evidence" value="ECO:0007669"/>
    <property type="project" value="TreeGrafter"/>
</dbReference>
<dbReference type="Pfam" id="PF13855">
    <property type="entry name" value="LRR_8"/>
    <property type="match status" value="3"/>
</dbReference>
<dbReference type="SMART" id="SM00365">
    <property type="entry name" value="LRR_SD22"/>
    <property type="match status" value="5"/>
</dbReference>
<accession>A0A1B0GJZ8</accession>
<dbReference type="PANTHER" id="PTHR24369">
    <property type="entry name" value="ANTIGEN BSP, PUTATIVE-RELATED"/>
    <property type="match status" value="1"/>
</dbReference>
<dbReference type="InterPro" id="IPR001611">
    <property type="entry name" value="Leu-rich_rpt"/>
</dbReference>
<reference evidence="3" key="1">
    <citation type="submission" date="2020-05" db="UniProtKB">
        <authorList>
            <consortium name="EnsemblMetazoa"/>
        </authorList>
    </citation>
    <scope>IDENTIFICATION</scope>
    <source>
        <strain evidence="3">Jacobina</strain>
    </source>
</reference>
<evidence type="ECO:0000256" key="1">
    <source>
        <dbReference type="ARBA" id="ARBA00022614"/>
    </source>
</evidence>
<organism evidence="3 4">
    <name type="scientific">Lutzomyia longipalpis</name>
    <name type="common">Sand fly</name>
    <dbReference type="NCBI Taxonomy" id="7200"/>
    <lineage>
        <taxon>Eukaryota</taxon>
        <taxon>Metazoa</taxon>
        <taxon>Ecdysozoa</taxon>
        <taxon>Arthropoda</taxon>
        <taxon>Hexapoda</taxon>
        <taxon>Insecta</taxon>
        <taxon>Pterygota</taxon>
        <taxon>Neoptera</taxon>
        <taxon>Endopterygota</taxon>
        <taxon>Diptera</taxon>
        <taxon>Nematocera</taxon>
        <taxon>Psychodoidea</taxon>
        <taxon>Psychodidae</taxon>
        <taxon>Lutzomyia</taxon>
        <taxon>Lutzomyia</taxon>
    </lineage>
</organism>
<dbReference type="PRINTS" id="PR00019">
    <property type="entry name" value="LEURICHRPT"/>
</dbReference>
<dbReference type="PANTHER" id="PTHR24369:SF211">
    <property type="entry name" value="LEUCINE-RICH REPEAT-CONTAINING PROTEIN 15-LIKE"/>
    <property type="match status" value="1"/>
</dbReference>
<dbReference type="SUPFAM" id="SSF52058">
    <property type="entry name" value="L domain-like"/>
    <property type="match status" value="2"/>
</dbReference>
<dbReference type="SMART" id="SM00364">
    <property type="entry name" value="LRR_BAC"/>
    <property type="match status" value="8"/>
</dbReference>
<dbReference type="InterPro" id="IPR003591">
    <property type="entry name" value="Leu-rich_rpt_typical-subtyp"/>
</dbReference>
<proteinExistence type="predicted"/>
<dbReference type="EMBL" id="AJWK01022476">
    <property type="status" value="NOT_ANNOTATED_CDS"/>
    <property type="molecule type" value="Genomic_DNA"/>
</dbReference>
<evidence type="ECO:0000313" key="3">
    <source>
        <dbReference type="EnsemblMetazoa" id="LLOJ006810-PA"/>
    </source>
</evidence>
<sequence length="696" mass="78675">MSHNEITHFPGDAFDTTTYATVFQLSYNQLTDLSKVPLKNMTGLKVLNVSHNAIETIPKNTFPKLYELHTIDASFNNISDIFNGVFQTLFSLRFLNLSHNSLETLKSSTFGPLSTLLEMDLSDNILSNIARSAFTKLSSLQLLNLENNKLEKLFQIPISCSQLNLRRNQLTEIPERTWPTMNALLLLDLSHNRLENNLNGGSFNGLLTLQTLILSSNGITEVPWESFVPLSTLQYLHLENNNLTKLAKGAFGKLPVVFELNLFNNQISDISKKAFDGLLALLTLNLSTNSLETIPNDAFASLVALRTLDLSHNKLEKLDNKTNSIIEDCLSLIEIDLSFNRISFVTKKTFPSDPYVPYRLAKINLSHNKLPLITKDITFGTKKVTHLNISHNAISSFLPGALGNLTSLEVLDVSYNKIWDLCEANVFNLPENLTELYVSANNLAEIPMKEIVNASHLKILDVKFNKLTSLDQKLLNKIMIEGLQVNLEDPSSITLNPLHESRRITKNFICYSPMHIENQPLADVTDVQLNCPEDPFSEDYSALPDLQFREISFFRGNLLVRWFVTAQRDIADFYVLIRDEANAILFERHTSYDTRMVTIAKEEIFGTNGPQKAVQICVMAKLSTGNIERWFESQCKNLPENFSHETSHYKTVLFSTEPHSRRKLLLTSAISSSSRIHGKIIPKYSIILALISLYFI</sequence>
<dbReference type="InterPro" id="IPR050541">
    <property type="entry name" value="LRR_TM_domain-containing"/>
</dbReference>
<dbReference type="PROSITE" id="PS51450">
    <property type="entry name" value="LRR"/>
    <property type="match status" value="5"/>
</dbReference>
<protein>
    <submittedName>
        <fullName evidence="3">Uncharacterized protein</fullName>
    </submittedName>
</protein>
<dbReference type="FunFam" id="3.80.10.10:FF:001164">
    <property type="entry name" value="GH01279p"/>
    <property type="match status" value="2"/>
</dbReference>
<dbReference type="InterPro" id="IPR032675">
    <property type="entry name" value="LRR_dom_sf"/>
</dbReference>
<dbReference type="AlphaFoldDB" id="A0A1B0GJZ8"/>
<evidence type="ECO:0000313" key="4">
    <source>
        <dbReference type="Proteomes" id="UP000092461"/>
    </source>
</evidence>
<dbReference type="VEuPathDB" id="VectorBase:LLOJ006810"/>
<dbReference type="VEuPathDB" id="VectorBase:LLONM1_006592"/>
<name>A0A1B0GJZ8_LUTLO</name>
<dbReference type="Gene3D" id="3.80.10.10">
    <property type="entry name" value="Ribonuclease Inhibitor"/>
    <property type="match status" value="4"/>
</dbReference>
<keyword evidence="1" id="KW-0433">Leucine-rich repeat</keyword>
<keyword evidence="2" id="KW-0677">Repeat</keyword>
<evidence type="ECO:0000256" key="2">
    <source>
        <dbReference type="ARBA" id="ARBA00022737"/>
    </source>
</evidence>
<dbReference type="SMART" id="SM00369">
    <property type="entry name" value="LRR_TYP"/>
    <property type="match status" value="17"/>
</dbReference>
<dbReference type="EnsemblMetazoa" id="LLOJ006810-RA">
    <property type="protein sequence ID" value="LLOJ006810-PA"/>
    <property type="gene ID" value="LLOJ006810"/>
</dbReference>